<keyword evidence="2" id="KW-0677">Repeat</keyword>
<sequence length="495" mass="57089">MQSMLYRAIIVGDSRCLCYTSRNLCSSLGIRHFSHKELCEEDLTRYVDILTVKLGKGSSEEETLTTLLNDQALDAIPLSQNLVHRLLQRYKDDWKSALGVFRWAGSRSSFRHSPESYDMMVDILGRMKVMEKLRDLLEEMRESGLVTMNTVAKVMRRFVGAGQWVDAVKIFDDLQSLGLEKNIESMNLLLDTLCKEKFVEQAREIFLELKQYIAPNAHTFNIFIHGWCKICRVDEAHWTIEEMKGYGCRPCVISYSTIIQCYCQEGNFSRVYELLDEMHAQGCSPNVITYTTIMCALAKAQKIEEALKVPERMRSSGCRPDTLFFNSFLYTLGRAGRLDDAAYVFSVEMPKAGVSPNTSTYNSLISMFCYYAQEKRAFEILKEMENSGYCKPDAQTYHPLIKSCFRTGKIDSVLNGILDDMINKYHLSLDLSTYTLLIHGLCREDRCNWALSLFEEMIDQDIIPRHRTCRLLLDEVKQKNMYQAVEKIEDLMKKL</sequence>
<dbReference type="Proteomes" id="UP001189624">
    <property type="component" value="Chromosome 1"/>
</dbReference>
<reference evidence="4" key="1">
    <citation type="submission" date="2023-10" db="EMBL/GenBank/DDBJ databases">
        <authorList>
            <person name="Domelevo Entfellner J.-B."/>
        </authorList>
    </citation>
    <scope>NUCLEOTIDE SEQUENCE</scope>
</reference>
<evidence type="ECO:0000256" key="1">
    <source>
        <dbReference type="ARBA" id="ARBA00007626"/>
    </source>
</evidence>
<evidence type="ECO:0000313" key="5">
    <source>
        <dbReference type="Proteomes" id="UP001189624"/>
    </source>
</evidence>
<feature type="repeat" description="PPR" evidence="3">
    <location>
        <begin position="357"/>
        <end position="391"/>
    </location>
</feature>
<dbReference type="NCBIfam" id="TIGR00756">
    <property type="entry name" value="PPR"/>
    <property type="match status" value="7"/>
</dbReference>
<evidence type="ECO:0008006" key="6">
    <source>
        <dbReference type="Google" id="ProtNLM"/>
    </source>
</evidence>
<dbReference type="PANTHER" id="PTHR47447:SF28">
    <property type="entry name" value="PENTACOTRIPEPTIDE-REPEAT REGION OF PRORP DOMAIN-CONTAINING PROTEIN"/>
    <property type="match status" value="1"/>
</dbReference>
<dbReference type="InterPro" id="IPR011990">
    <property type="entry name" value="TPR-like_helical_dom_sf"/>
</dbReference>
<feature type="repeat" description="PPR" evidence="3">
    <location>
        <begin position="113"/>
        <end position="147"/>
    </location>
</feature>
<evidence type="ECO:0000313" key="4">
    <source>
        <dbReference type="EMBL" id="CAJ1792073.1"/>
    </source>
</evidence>
<evidence type="ECO:0000256" key="3">
    <source>
        <dbReference type="PROSITE-ProRule" id="PRU00708"/>
    </source>
</evidence>
<protein>
    <recommendedName>
        <fullName evidence="6">Pentatricopeptide repeat-containing protein</fullName>
    </recommendedName>
</protein>
<gene>
    <name evidence="4" type="ORF">AYBTSS11_LOCUS401</name>
</gene>
<name>A0AA86RLE4_9FABA</name>
<dbReference type="Pfam" id="PF13041">
    <property type="entry name" value="PPR_2"/>
    <property type="match status" value="3"/>
</dbReference>
<proteinExistence type="inferred from homology"/>
<dbReference type="PANTHER" id="PTHR47447">
    <property type="entry name" value="OS03G0856100 PROTEIN"/>
    <property type="match status" value="1"/>
</dbReference>
<feature type="repeat" description="PPR" evidence="3">
    <location>
        <begin position="286"/>
        <end position="320"/>
    </location>
</feature>
<feature type="repeat" description="PPR" evidence="3">
    <location>
        <begin position="216"/>
        <end position="250"/>
    </location>
</feature>
<feature type="repeat" description="PPR" evidence="3">
    <location>
        <begin position="430"/>
        <end position="464"/>
    </location>
</feature>
<dbReference type="PROSITE" id="PS51375">
    <property type="entry name" value="PPR"/>
    <property type="match status" value="7"/>
</dbReference>
<keyword evidence="5" id="KW-1185">Reference proteome</keyword>
<dbReference type="Pfam" id="PF12854">
    <property type="entry name" value="PPR_1"/>
    <property type="match status" value="1"/>
</dbReference>
<comment type="similarity">
    <text evidence="1">Belongs to the PPR family. P subfamily.</text>
</comment>
<organism evidence="4 5">
    <name type="scientific">Sphenostylis stenocarpa</name>
    <dbReference type="NCBI Taxonomy" id="92480"/>
    <lineage>
        <taxon>Eukaryota</taxon>
        <taxon>Viridiplantae</taxon>
        <taxon>Streptophyta</taxon>
        <taxon>Embryophyta</taxon>
        <taxon>Tracheophyta</taxon>
        <taxon>Spermatophyta</taxon>
        <taxon>Magnoliopsida</taxon>
        <taxon>eudicotyledons</taxon>
        <taxon>Gunneridae</taxon>
        <taxon>Pentapetalae</taxon>
        <taxon>rosids</taxon>
        <taxon>fabids</taxon>
        <taxon>Fabales</taxon>
        <taxon>Fabaceae</taxon>
        <taxon>Papilionoideae</taxon>
        <taxon>50 kb inversion clade</taxon>
        <taxon>NPAAA clade</taxon>
        <taxon>indigoferoid/millettioid clade</taxon>
        <taxon>Phaseoleae</taxon>
        <taxon>Sphenostylis</taxon>
    </lineage>
</organism>
<feature type="repeat" description="PPR" evidence="3">
    <location>
        <begin position="321"/>
        <end position="356"/>
    </location>
</feature>
<dbReference type="Gene3D" id="1.25.40.10">
    <property type="entry name" value="Tetratricopeptide repeat domain"/>
    <property type="match status" value="4"/>
</dbReference>
<accession>A0AA86RLE4</accession>
<dbReference type="Gramene" id="rna-AYBTSS11_LOCUS401">
    <property type="protein sequence ID" value="CAJ1792073.1"/>
    <property type="gene ID" value="gene-AYBTSS11_LOCUS401"/>
</dbReference>
<dbReference type="EMBL" id="OY731398">
    <property type="protein sequence ID" value="CAJ1792073.1"/>
    <property type="molecule type" value="Genomic_DNA"/>
</dbReference>
<dbReference type="InterPro" id="IPR002885">
    <property type="entry name" value="PPR_rpt"/>
</dbReference>
<dbReference type="AlphaFoldDB" id="A0AA86RLE4"/>
<dbReference type="Pfam" id="PF01535">
    <property type="entry name" value="PPR"/>
    <property type="match status" value="1"/>
</dbReference>
<evidence type="ECO:0000256" key="2">
    <source>
        <dbReference type="ARBA" id="ARBA00022737"/>
    </source>
</evidence>
<feature type="repeat" description="PPR" evidence="3">
    <location>
        <begin position="251"/>
        <end position="285"/>
    </location>
</feature>